<dbReference type="EMBL" id="MU863630">
    <property type="protein sequence ID" value="KAK4102826.1"/>
    <property type="molecule type" value="Genomic_DNA"/>
</dbReference>
<comment type="caution">
    <text evidence="2">The sequence shown here is derived from an EMBL/GenBank/DDBJ whole genome shotgun (WGS) entry which is preliminary data.</text>
</comment>
<protein>
    <submittedName>
        <fullName evidence="2">Uncharacterized protein</fullName>
    </submittedName>
</protein>
<reference evidence="2" key="1">
    <citation type="journal article" date="2023" name="Mol. Phylogenet. Evol.">
        <title>Genome-scale phylogeny and comparative genomics of the fungal order Sordariales.</title>
        <authorList>
            <person name="Hensen N."/>
            <person name="Bonometti L."/>
            <person name="Westerberg I."/>
            <person name="Brannstrom I.O."/>
            <person name="Guillou S."/>
            <person name="Cros-Aarteil S."/>
            <person name="Calhoun S."/>
            <person name="Haridas S."/>
            <person name="Kuo A."/>
            <person name="Mondo S."/>
            <person name="Pangilinan J."/>
            <person name="Riley R."/>
            <person name="LaButti K."/>
            <person name="Andreopoulos B."/>
            <person name="Lipzen A."/>
            <person name="Chen C."/>
            <person name="Yan M."/>
            <person name="Daum C."/>
            <person name="Ng V."/>
            <person name="Clum A."/>
            <person name="Steindorff A."/>
            <person name="Ohm R.A."/>
            <person name="Martin F."/>
            <person name="Silar P."/>
            <person name="Natvig D.O."/>
            <person name="Lalanne C."/>
            <person name="Gautier V."/>
            <person name="Ament-Velasquez S.L."/>
            <person name="Kruys A."/>
            <person name="Hutchinson M.I."/>
            <person name="Powell A.J."/>
            <person name="Barry K."/>
            <person name="Miller A.N."/>
            <person name="Grigoriev I.V."/>
            <person name="Debuchy R."/>
            <person name="Gladieux P."/>
            <person name="Hiltunen Thoren M."/>
            <person name="Johannesson H."/>
        </authorList>
    </citation>
    <scope>NUCLEOTIDE SEQUENCE</scope>
    <source>
        <strain evidence="2">CBS 757.83</strain>
    </source>
</reference>
<proteinExistence type="predicted"/>
<gene>
    <name evidence="2" type="ORF">N658DRAFT_325815</name>
</gene>
<keyword evidence="3" id="KW-1185">Reference proteome</keyword>
<sequence>MGSKSSSSEAGRGVESVEERKARTAWVFDFSNSSLSCTEGVAEKSYRVAIQRLKETAPVRSLARSRPGLSGSDESEKTGKCSVIFLGGWEPEPQQWHLHGRGYRVQLAILSAPPLQVGDPGTTGLSLSLGREWALCLLFENLQVITRSHLGVYMGNCRTTAMAEGLWHLVKSSPAAISVAKRAVR</sequence>
<feature type="region of interest" description="Disordered" evidence="1">
    <location>
        <begin position="1"/>
        <end position="20"/>
    </location>
</feature>
<organism evidence="2 3">
    <name type="scientific">Parathielavia hyrcaniae</name>
    <dbReference type="NCBI Taxonomy" id="113614"/>
    <lineage>
        <taxon>Eukaryota</taxon>
        <taxon>Fungi</taxon>
        <taxon>Dikarya</taxon>
        <taxon>Ascomycota</taxon>
        <taxon>Pezizomycotina</taxon>
        <taxon>Sordariomycetes</taxon>
        <taxon>Sordariomycetidae</taxon>
        <taxon>Sordariales</taxon>
        <taxon>Chaetomiaceae</taxon>
        <taxon>Parathielavia</taxon>
    </lineage>
</organism>
<evidence type="ECO:0000256" key="1">
    <source>
        <dbReference type="SAM" id="MobiDB-lite"/>
    </source>
</evidence>
<dbReference type="Proteomes" id="UP001305647">
    <property type="component" value="Unassembled WGS sequence"/>
</dbReference>
<evidence type="ECO:0000313" key="3">
    <source>
        <dbReference type="Proteomes" id="UP001305647"/>
    </source>
</evidence>
<accession>A0AAN6Q8E1</accession>
<reference evidence="2" key="2">
    <citation type="submission" date="2023-05" db="EMBL/GenBank/DDBJ databases">
        <authorList>
            <consortium name="Lawrence Berkeley National Laboratory"/>
            <person name="Steindorff A."/>
            <person name="Hensen N."/>
            <person name="Bonometti L."/>
            <person name="Westerberg I."/>
            <person name="Brannstrom I.O."/>
            <person name="Guillou S."/>
            <person name="Cros-Aarteil S."/>
            <person name="Calhoun S."/>
            <person name="Haridas S."/>
            <person name="Kuo A."/>
            <person name="Mondo S."/>
            <person name="Pangilinan J."/>
            <person name="Riley R."/>
            <person name="Labutti K."/>
            <person name="Andreopoulos B."/>
            <person name="Lipzen A."/>
            <person name="Chen C."/>
            <person name="Yanf M."/>
            <person name="Daum C."/>
            <person name="Ng V."/>
            <person name="Clum A."/>
            <person name="Ohm R."/>
            <person name="Martin F."/>
            <person name="Silar P."/>
            <person name="Natvig D."/>
            <person name="Lalanne C."/>
            <person name="Gautier V."/>
            <person name="Ament-Velasquez S.L."/>
            <person name="Kruys A."/>
            <person name="Hutchinson M.I."/>
            <person name="Powell A.J."/>
            <person name="Barry K."/>
            <person name="Miller A.N."/>
            <person name="Grigoriev I.V."/>
            <person name="Debuchy R."/>
            <person name="Gladieux P."/>
            <person name="Thoren M.H."/>
            <person name="Johannesson H."/>
        </authorList>
    </citation>
    <scope>NUCLEOTIDE SEQUENCE</scope>
    <source>
        <strain evidence="2">CBS 757.83</strain>
    </source>
</reference>
<name>A0AAN6Q8E1_9PEZI</name>
<dbReference type="AlphaFoldDB" id="A0AAN6Q8E1"/>
<evidence type="ECO:0000313" key="2">
    <source>
        <dbReference type="EMBL" id="KAK4102826.1"/>
    </source>
</evidence>